<keyword evidence="1" id="KW-1185">Reference proteome</keyword>
<evidence type="ECO:0000313" key="1">
    <source>
        <dbReference type="Proteomes" id="UP000887577"/>
    </source>
</evidence>
<reference evidence="2" key="1">
    <citation type="submission" date="2022-11" db="UniProtKB">
        <authorList>
            <consortium name="WormBaseParasite"/>
        </authorList>
    </citation>
    <scope>IDENTIFICATION</scope>
</reference>
<dbReference type="Proteomes" id="UP000887577">
    <property type="component" value="Unplaced"/>
</dbReference>
<dbReference type="AlphaFoldDB" id="A0A914Z992"/>
<name>A0A914Z992_9BILA</name>
<sequence>MVVPHIPPTPQTSWFGWVPRFNEPSFPYNTLPDVVKARFFELLTPAQAWQLGQVSKSLRAQKNLSRHANPRIVDYLILDAAAMDVDDFKEEFGWTHFNGLTITSDGYAVLSLQNVQNLADIENVHVIRGISLRNFTQNIAENILNTINYTEIERFQFDAGKTHRYHYAFFQEAKQNLGFKVFVGHIRFDNPPPSPLNALQQFMNGLDAFKICCHVDLNENGEREMDNYFDNTLALPNGRIGYLHIHLPDNKHMYFYKNYSIWDGVCDSFAEKSAIVFGYTRSVKPQFFM</sequence>
<accession>A0A914Z992</accession>
<proteinExistence type="predicted"/>
<organism evidence="1 2">
    <name type="scientific">Panagrolaimus superbus</name>
    <dbReference type="NCBI Taxonomy" id="310955"/>
    <lineage>
        <taxon>Eukaryota</taxon>
        <taxon>Metazoa</taxon>
        <taxon>Ecdysozoa</taxon>
        <taxon>Nematoda</taxon>
        <taxon>Chromadorea</taxon>
        <taxon>Rhabditida</taxon>
        <taxon>Tylenchina</taxon>
        <taxon>Panagrolaimomorpha</taxon>
        <taxon>Panagrolaimoidea</taxon>
        <taxon>Panagrolaimidae</taxon>
        <taxon>Panagrolaimus</taxon>
    </lineage>
</organism>
<evidence type="ECO:0000313" key="2">
    <source>
        <dbReference type="WBParaSite" id="PSU_v2.g6817.t1"/>
    </source>
</evidence>
<dbReference type="WBParaSite" id="PSU_v2.g6817.t1">
    <property type="protein sequence ID" value="PSU_v2.g6817.t1"/>
    <property type="gene ID" value="PSU_v2.g6817"/>
</dbReference>
<protein>
    <submittedName>
        <fullName evidence="2">F-box domain-containing protein</fullName>
    </submittedName>
</protein>